<dbReference type="SMART" id="SM00382">
    <property type="entry name" value="AAA"/>
    <property type="match status" value="1"/>
</dbReference>
<name>A0A511V0T4_9BACI</name>
<accession>A0A511V0T4</accession>
<evidence type="ECO:0000256" key="1">
    <source>
        <dbReference type="ARBA" id="ARBA00022448"/>
    </source>
</evidence>
<dbReference type="SUPFAM" id="SSF52540">
    <property type="entry name" value="P-loop containing nucleoside triphosphate hydrolases"/>
    <property type="match status" value="1"/>
</dbReference>
<protein>
    <recommendedName>
        <fullName evidence="4">ABC transporter domain-containing protein</fullName>
    </recommendedName>
</protein>
<dbReference type="InterPro" id="IPR051782">
    <property type="entry name" value="ABC_Transporter_VariousFunc"/>
</dbReference>
<dbReference type="InterPro" id="IPR003439">
    <property type="entry name" value="ABC_transporter-like_ATP-bd"/>
</dbReference>
<dbReference type="RefSeq" id="WP_170226676.1">
    <property type="nucleotide sequence ID" value="NZ_BJXW01000021.1"/>
</dbReference>
<dbReference type="PANTHER" id="PTHR42939">
    <property type="entry name" value="ABC TRANSPORTER ATP-BINDING PROTEIN ALBC-RELATED"/>
    <property type="match status" value="1"/>
</dbReference>
<dbReference type="PROSITE" id="PS00211">
    <property type="entry name" value="ABC_TRANSPORTER_1"/>
    <property type="match status" value="1"/>
</dbReference>
<dbReference type="Pfam" id="PF00005">
    <property type="entry name" value="ABC_tran"/>
    <property type="match status" value="1"/>
</dbReference>
<dbReference type="PANTHER" id="PTHR42939:SF1">
    <property type="entry name" value="ABC TRANSPORTER ATP-BINDING PROTEIN ALBC-RELATED"/>
    <property type="match status" value="1"/>
</dbReference>
<evidence type="ECO:0000256" key="3">
    <source>
        <dbReference type="ARBA" id="ARBA00022840"/>
    </source>
</evidence>
<dbReference type="InterPro" id="IPR027417">
    <property type="entry name" value="P-loop_NTPase"/>
</dbReference>
<dbReference type="PROSITE" id="PS50893">
    <property type="entry name" value="ABC_TRANSPORTER_2"/>
    <property type="match status" value="1"/>
</dbReference>
<evidence type="ECO:0000256" key="2">
    <source>
        <dbReference type="ARBA" id="ARBA00022741"/>
    </source>
</evidence>
<evidence type="ECO:0000313" key="5">
    <source>
        <dbReference type="EMBL" id="GEN31631.1"/>
    </source>
</evidence>
<dbReference type="GO" id="GO:0016887">
    <property type="term" value="F:ATP hydrolysis activity"/>
    <property type="evidence" value="ECO:0007669"/>
    <property type="project" value="InterPro"/>
</dbReference>
<feature type="domain" description="ABC transporter" evidence="4">
    <location>
        <begin position="6"/>
        <end position="232"/>
    </location>
</feature>
<dbReference type="EMBL" id="BJXW01000021">
    <property type="protein sequence ID" value="GEN31631.1"/>
    <property type="molecule type" value="Genomic_DNA"/>
</dbReference>
<keyword evidence="2" id="KW-0547">Nucleotide-binding</keyword>
<dbReference type="GO" id="GO:0005524">
    <property type="term" value="F:ATP binding"/>
    <property type="evidence" value="ECO:0007669"/>
    <property type="project" value="UniProtKB-KW"/>
</dbReference>
<evidence type="ECO:0000259" key="4">
    <source>
        <dbReference type="PROSITE" id="PS50893"/>
    </source>
</evidence>
<dbReference type="CDD" id="cd03230">
    <property type="entry name" value="ABC_DR_subfamily_A"/>
    <property type="match status" value="1"/>
</dbReference>
<dbReference type="Gene3D" id="3.40.50.300">
    <property type="entry name" value="P-loop containing nucleotide triphosphate hydrolases"/>
    <property type="match status" value="1"/>
</dbReference>
<evidence type="ECO:0000313" key="6">
    <source>
        <dbReference type="Proteomes" id="UP000321491"/>
    </source>
</evidence>
<keyword evidence="3" id="KW-0067">ATP-binding</keyword>
<organism evidence="5 6">
    <name type="scientific">Cerasibacillus quisquiliarum</name>
    <dbReference type="NCBI Taxonomy" id="227865"/>
    <lineage>
        <taxon>Bacteria</taxon>
        <taxon>Bacillati</taxon>
        <taxon>Bacillota</taxon>
        <taxon>Bacilli</taxon>
        <taxon>Bacillales</taxon>
        <taxon>Bacillaceae</taxon>
        <taxon>Cerasibacillus</taxon>
    </lineage>
</organism>
<sequence length="236" mass="26245">MSDTILHVEQVEKTIQGKTILQPISFKLKSGRALALCGGNGAGKSTLIRMIVGLTQTTKGEITLNGMTKKSHKKQYVKSIGYMPDDFQFQSAVTAKETIKFYADLKGVDQQRIDAIIKQVGLTEHLNKSMGAFSKGMRQRMLLAQALLTNPPLIVLDEPTNGLDPYWVKSFGNMILDAKKREQAVVFSTHDLHVAEEIADDIIFLYDGKVISSGPIEKYQKDGLYNTFQHLVLNLT</sequence>
<dbReference type="InterPro" id="IPR017871">
    <property type="entry name" value="ABC_transporter-like_CS"/>
</dbReference>
<comment type="caution">
    <text evidence="5">The sequence shown here is derived from an EMBL/GenBank/DDBJ whole genome shotgun (WGS) entry which is preliminary data.</text>
</comment>
<proteinExistence type="predicted"/>
<reference evidence="5 6" key="1">
    <citation type="submission" date="2019-07" db="EMBL/GenBank/DDBJ databases">
        <title>Whole genome shotgun sequence of Cerasibacillus quisquiliarum NBRC 102429.</title>
        <authorList>
            <person name="Hosoyama A."/>
            <person name="Uohara A."/>
            <person name="Ohji S."/>
            <person name="Ichikawa N."/>
        </authorList>
    </citation>
    <scope>NUCLEOTIDE SEQUENCE [LARGE SCALE GENOMIC DNA]</scope>
    <source>
        <strain evidence="5 6">NBRC 102429</strain>
    </source>
</reference>
<keyword evidence="6" id="KW-1185">Reference proteome</keyword>
<keyword evidence="1" id="KW-0813">Transport</keyword>
<gene>
    <name evidence="5" type="ORF">CQU01_18690</name>
</gene>
<dbReference type="AlphaFoldDB" id="A0A511V0T4"/>
<dbReference type="InterPro" id="IPR003593">
    <property type="entry name" value="AAA+_ATPase"/>
</dbReference>
<dbReference type="Proteomes" id="UP000321491">
    <property type="component" value="Unassembled WGS sequence"/>
</dbReference>